<dbReference type="PANTHER" id="PTHR35317:SF31">
    <property type="entry name" value="DUF4219 DOMAIN-CONTAINING PROTEIN"/>
    <property type="match status" value="1"/>
</dbReference>
<dbReference type="EMBL" id="JARKNE010000003">
    <property type="protein sequence ID" value="KAK5840122.1"/>
    <property type="molecule type" value="Genomic_DNA"/>
</dbReference>
<comment type="caution">
    <text evidence="2">The sequence shown here is derived from an EMBL/GenBank/DDBJ whole genome shotgun (WGS) entry which is preliminary data.</text>
</comment>
<proteinExistence type="predicted"/>
<dbReference type="Pfam" id="PF14223">
    <property type="entry name" value="Retrotran_gag_2"/>
    <property type="match status" value="1"/>
</dbReference>
<protein>
    <submittedName>
        <fullName evidence="2">Uncharacterized protein</fullName>
    </submittedName>
</protein>
<accession>A0ABR0QMH6</accession>
<dbReference type="Proteomes" id="UP001358586">
    <property type="component" value="Chromosome 3"/>
</dbReference>
<evidence type="ECO:0000313" key="3">
    <source>
        <dbReference type="Proteomes" id="UP001358586"/>
    </source>
</evidence>
<dbReference type="PANTHER" id="PTHR35317">
    <property type="entry name" value="OS04G0629600 PROTEIN"/>
    <property type="match status" value="1"/>
</dbReference>
<organism evidence="2 3">
    <name type="scientific">Gossypium arboreum</name>
    <name type="common">Tree cotton</name>
    <name type="synonym">Gossypium nanking</name>
    <dbReference type="NCBI Taxonomy" id="29729"/>
    <lineage>
        <taxon>Eukaryota</taxon>
        <taxon>Viridiplantae</taxon>
        <taxon>Streptophyta</taxon>
        <taxon>Embryophyta</taxon>
        <taxon>Tracheophyta</taxon>
        <taxon>Spermatophyta</taxon>
        <taxon>Magnoliopsida</taxon>
        <taxon>eudicotyledons</taxon>
        <taxon>Gunneridae</taxon>
        <taxon>Pentapetalae</taxon>
        <taxon>rosids</taxon>
        <taxon>malvids</taxon>
        <taxon>Malvales</taxon>
        <taxon>Malvaceae</taxon>
        <taxon>Malvoideae</taxon>
        <taxon>Gossypium</taxon>
    </lineage>
</organism>
<keyword evidence="3" id="KW-1185">Reference proteome</keyword>
<feature type="region of interest" description="Disordered" evidence="1">
    <location>
        <begin position="84"/>
        <end position="123"/>
    </location>
</feature>
<evidence type="ECO:0000313" key="2">
    <source>
        <dbReference type="EMBL" id="KAK5840122.1"/>
    </source>
</evidence>
<name>A0ABR0QMH6_GOSAR</name>
<evidence type="ECO:0000256" key="1">
    <source>
        <dbReference type="SAM" id="MobiDB-lite"/>
    </source>
</evidence>
<gene>
    <name evidence="2" type="ORF">PVK06_008998</name>
</gene>
<sequence length="168" mass="19611">MRESETIKKYSDRIIAIVNNIRLLSDDFSESRVVEKVITTLHKKFKSKISSLEDSMDLSAISLSELVNSLYAFEQMRANRLEEHPKGAFQARAKESSSLSYKGKKPWLDKKEKPKKDARKKKFPSCIHYKRNTHLEKYCCPRRSVKLWPAMQQETSMQISIQAEPEEQ</sequence>
<feature type="compositionally biased region" description="Basic and acidic residues" evidence="1">
    <location>
        <begin position="106"/>
        <end position="115"/>
    </location>
</feature>
<reference evidence="2 3" key="1">
    <citation type="submission" date="2023-03" db="EMBL/GenBank/DDBJ databases">
        <title>WGS of Gossypium arboreum.</title>
        <authorList>
            <person name="Yu D."/>
        </authorList>
    </citation>
    <scope>NUCLEOTIDE SEQUENCE [LARGE SCALE GENOMIC DNA]</scope>
    <source>
        <tissue evidence="2">Leaf</tissue>
    </source>
</reference>